<sequence length="107" mass="12844">MITSLAFVLFEDIDGAIETLSEQIPQELQPILNWFEDFYVERPNRRGVSRRNPMFPPKTWNLYHRVLNRIDRTNNHAEAAHRRLQNELSMDHPTLWKFLDTLKIIQK</sequence>
<keyword evidence="2" id="KW-1185">Reference proteome</keyword>
<organism evidence="1 2">
    <name type="scientific">Zophobas morio</name>
    <dbReference type="NCBI Taxonomy" id="2755281"/>
    <lineage>
        <taxon>Eukaryota</taxon>
        <taxon>Metazoa</taxon>
        <taxon>Ecdysozoa</taxon>
        <taxon>Arthropoda</taxon>
        <taxon>Hexapoda</taxon>
        <taxon>Insecta</taxon>
        <taxon>Pterygota</taxon>
        <taxon>Neoptera</taxon>
        <taxon>Endopterygota</taxon>
        <taxon>Coleoptera</taxon>
        <taxon>Polyphaga</taxon>
        <taxon>Cucujiformia</taxon>
        <taxon>Tenebrionidae</taxon>
        <taxon>Zophobas</taxon>
    </lineage>
</organism>
<gene>
    <name evidence="1" type="ORF">Zmor_003755</name>
</gene>
<evidence type="ECO:0000313" key="2">
    <source>
        <dbReference type="Proteomes" id="UP001168821"/>
    </source>
</evidence>
<comment type="caution">
    <text evidence="1">The sequence shown here is derived from an EMBL/GenBank/DDBJ whole genome shotgun (WGS) entry which is preliminary data.</text>
</comment>
<protein>
    <recommendedName>
        <fullName evidence="3">MULE transposase domain-containing protein</fullName>
    </recommendedName>
</protein>
<dbReference type="AlphaFoldDB" id="A0AA38M1Y6"/>
<name>A0AA38M1Y6_9CUCU</name>
<accession>A0AA38M1Y6</accession>
<dbReference type="Proteomes" id="UP001168821">
    <property type="component" value="Unassembled WGS sequence"/>
</dbReference>
<evidence type="ECO:0008006" key="3">
    <source>
        <dbReference type="Google" id="ProtNLM"/>
    </source>
</evidence>
<dbReference type="EMBL" id="JALNTZ010000010">
    <property type="protein sequence ID" value="KAJ3640461.1"/>
    <property type="molecule type" value="Genomic_DNA"/>
</dbReference>
<proteinExistence type="predicted"/>
<evidence type="ECO:0000313" key="1">
    <source>
        <dbReference type="EMBL" id="KAJ3640461.1"/>
    </source>
</evidence>
<reference evidence="1" key="1">
    <citation type="journal article" date="2023" name="G3 (Bethesda)">
        <title>Whole genome assemblies of Zophobas morio and Tenebrio molitor.</title>
        <authorList>
            <person name="Kaur S."/>
            <person name="Stinson S.A."/>
            <person name="diCenzo G.C."/>
        </authorList>
    </citation>
    <scope>NUCLEOTIDE SEQUENCE</scope>
    <source>
        <strain evidence="1">QUZm001</strain>
    </source>
</reference>